<dbReference type="SUPFAM" id="SSF49758">
    <property type="entry name" value="Calpain large subunit, middle domain (domain III)"/>
    <property type="match status" value="1"/>
</dbReference>
<keyword evidence="3" id="KW-0479">Metal-binding</keyword>
<dbReference type="InterPro" id="IPR022684">
    <property type="entry name" value="Calpain_cysteine_protease"/>
</dbReference>
<dbReference type="CDD" id="cd16195">
    <property type="entry name" value="EFh_PEF_CAPN13_14"/>
    <property type="match status" value="1"/>
</dbReference>
<dbReference type="PANTHER" id="PTHR10183">
    <property type="entry name" value="CALPAIN"/>
    <property type="match status" value="1"/>
</dbReference>
<evidence type="ECO:0000313" key="12">
    <source>
        <dbReference type="EMBL" id="KAK2878555.1"/>
    </source>
</evidence>
<dbReference type="SMART" id="SM00230">
    <property type="entry name" value="CysPc"/>
    <property type="match status" value="1"/>
</dbReference>
<dbReference type="InterPro" id="IPR022682">
    <property type="entry name" value="Calpain_domain_III"/>
</dbReference>
<keyword evidence="5 9" id="KW-0378">Hydrolase</keyword>
<name>A0AA88PEC3_9TELE</name>
<keyword evidence="6 9" id="KW-0788">Thiol protease</keyword>
<protein>
    <recommendedName>
        <fullName evidence="14">Calpain-1 catalytic subunit-like</fullName>
    </recommendedName>
</protein>
<comment type="similarity">
    <text evidence="1">Belongs to the peptidase C2 family.</text>
</comment>
<sequence length="784" mass="89967">MPHKLLLRNRNHSGVDLVHWDGIAPCMNISLLTSEFGAFVHVFTFASNKPETGFTLTEIASRRVLAPVFTAVISESTTHFIIHKTDFEMPPPAVPHGMCLKVINDRNMKGGMGSETNPLRFMDQDYNFLQEYCLRSRQRFVDEFFPPDPRSIGEGLLDPDVMARVEWIRPTVLYPNVAEFIVETVSRFDYAQGNVGNCWFLASVGALTFQTKLLHKVVPDGQSFSHKYTGLFHFRFWRFGKWYDVVIDDKLPTYNGKLIFVRSKTYNEFWPALLEKAYAKVCGSYADMHTGRVSEALLDFTGGVHMHYELKTAPSDLWEIMYRAYQSEVLMGCETPPGNEKRLPNGIILGHAYTVTKVHQVMSGKNPVQLVRLFNPWGDSEWNGDWSDKSPLWNTVSDEDRKQLLVHENGEFWMSLKDFLKTFDNMDICCTCPDFLEEKSACRWISKYHHGSWVTGSTAGGCMNHPDTFCKNPQFWLRISEFDKACEQGQKNVLVSLIQKPDRRHRRNAAHHGIGFCVFAMRSEGKFGSSFFSTRKPVVTSGHFQDARQVMKFFRLEPGEYLIVPSTYYPNKSGEFILSILCKNEIHIQKDTERMEKDFLVDLGSSEVSYTEKMDERSKTKMLFRQYSDQYKVVDAEKLQQLLHENLLSGNKNSEGFGLDSCRSIIAMSDLNVTGRLCGPEFIRLWNRIMTYKGIFYSMDSSKDGVLSLNELQNALEKTGLHLNEDILNLMFVRYGGASEQISLEGFICLVMRLNCMARIFQRLCENGKITLDESEWIGLTMYS</sequence>
<feature type="domain" description="EF-hand" evidence="11">
    <location>
        <begin position="687"/>
        <end position="722"/>
    </location>
</feature>
<evidence type="ECO:0000256" key="1">
    <source>
        <dbReference type="ARBA" id="ARBA00007623"/>
    </source>
</evidence>
<evidence type="ECO:0000256" key="8">
    <source>
        <dbReference type="PIRSR" id="PIRSR622684-1"/>
    </source>
</evidence>
<feature type="active site" evidence="8 9">
    <location>
        <position position="351"/>
    </location>
</feature>
<dbReference type="InterPro" id="IPR033883">
    <property type="entry name" value="C2_III"/>
</dbReference>
<keyword evidence="2 9" id="KW-0645">Protease</keyword>
<dbReference type="SMART" id="SM00720">
    <property type="entry name" value="calpain_III"/>
    <property type="match status" value="1"/>
</dbReference>
<dbReference type="PROSITE" id="PS50222">
    <property type="entry name" value="EF_HAND_2"/>
    <property type="match status" value="1"/>
</dbReference>
<evidence type="ECO:0000259" key="11">
    <source>
        <dbReference type="PROSITE" id="PS50222"/>
    </source>
</evidence>
<dbReference type="FunFam" id="3.90.70.10:FF:000054">
    <property type="entry name" value="Calpain 14"/>
    <property type="match status" value="1"/>
</dbReference>
<comment type="caution">
    <text evidence="12">The sequence shown here is derived from an EMBL/GenBank/DDBJ whole genome shotgun (WGS) entry which is preliminary data.</text>
</comment>
<dbReference type="Proteomes" id="UP001187343">
    <property type="component" value="Unassembled WGS sequence"/>
</dbReference>
<evidence type="ECO:0000256" key="7">
    <source>
        <dbReference type="ARBA" id="ARBA00022837"/>
    </source>
</evidence>
<keyword evidence="13" id="KW-1185">Reference proteome</keyword>
<feature type="active site" evidence="8 9">
    <location>
        <position position="375"/>
    </location>
</feature>
<dbReference type="Gene3D" id="2.60.120.380">
    <property type="match status" value="1"/>
</dbReference>
<dbReference type="Pfam" id="PF00648">
    <property type="entry name" value="Peptidase_C2"/>
    <property type="match status" value="1"/>
</dbReference>
<dbReference type="Gene3D" id="1.10.238.10">
    <property type="entry name" value="EF-hand"/>
    <property type="match status" value="1"/>
</dbReference>
<accession>A0AA88PEC3</accession>
<evidence type="ECO:0000256" key="6">
    <source>
        <dbReference type="ARBA" id="ARBA00022807"/>
    </source>
</evidence>
<feature type="domain" description="Calpain catalytic" evidence="10">
    <location>
        <begin position="139"/>
        <end position="429"/>
    </location>
</feature>
<proteinExistence type="inferred from homology"/>
<dbReference type="Pfam" id="PF01067">
    <property type="entry name" value="Calpain_III"/>
    <property type="match status" value="1"/>
</dbReference>
<evidence type="ECO:0000259" key="10">
    <source>
        <dbReference type="PROSITE" id="PS50203"/>
    </source>
</evidence>
<dbReference type="InterPro" id="IPR036213">
    <property type="entry name" value="Calpain_III_sf"/>
</dbReference>
<feature type="active site" evidence="8 9">
    <location>
        <position position="198"/>
    </location>
</feature>
<dbReference type="PANTHER" id="PTHR10183:SF302">
    <property type="entry name" value="CALPAIN-14"/>
    <property type="match status" value="1"/>
</dbReference>
<dbReference type="InterPro" id="IPR002048">
    <property type="entry name" value="EF_hand_dom"/>
</dbReference>
<dbReference type="InterPro" id="IPR038765">
    <property type="entry name" value="Papain-like_cys_pep_sf"/>
</dbReference>
<keyword evidence="4" id="KW-0677">Repeat</keyword>
<evidence type="ECO:0000256" key="4">
    <source>
        <dbReference type="ARBA" id="ARBA00022737"/>
    </source>
</evidence>
<dbReference type="PROSITE" id="PS50203">
    <property type="entry name" value="CALPAIN_CAT"/>
    <property type="match status" value="1"/>
</dbReference>
<dbReference type="PRINTS" id="PR00704">
    <property type="entry name" value="CALPAIN"/>
</dbReference>
<dbReference type="InterPro" id="IPR018247">
    <property type="entry name" value="EF_Hand_1_Ca_BS"/>
</dbReference>
<dbReference type="PROSITE" id="PS00139">
    <property type="entry name" value="THIOL_PROTEASE_CYS"/>
    <property type="match status" value="1"/>
</dbReference>
<dbReference type="InterPro" id="IPR000169">
    <property type="entry name" value="Pept_cys_AS"/>
</dbReference>
<dbReference type="EMBL" id="JAUYZG010000019">
    <property type="protein sequence ID" value="KAK2878555.1"/>
    <property type="molecule type" value="Genomic_DNA"/>
</dbReference>
<dbReference type="GO" id="GO:0004198">
    <property type="term" value="F:calcium-dependent cysteine-type endopeptidase activity"/>
    <property type="evidence" value="ECO:0007669"/>
    <property type="project" value="InterPro"/>
</dbReference>
<dbReference type="GO" id="GO:0005509">
    <property type="term" value="F:calcium ion binding"/>
    <property type="evidence" value="ECO:0007669"/>
    <property type="project" value="InterPro"/>
</dbReference>
<dbReference type="PROSITE" id="PS00018">
    <property type="entry name" value="EF_HAND_1"/>
    <property type="match status" value="1"/>
</dbReference>
<dbReference type="GO" id="GO:0005737">
    <property type="term" value="C:cytoplasm"/>
    <property type="evidence" value="ECO:0007669"/>
    <property type="project" value="TreeGrafter"/>
</dbReference>
<gene>
    <name evidence="12" type="ORF">Q8A67_019346</name>
</gene>
<dbReference type="InterPro" id="IPR001300">
    <property type="entry name" value="Peptidase_C2_calpain_cat"/>
</dbReference>
<evidence type="ECO:0000256" key="2">
    <source>
        <dbReference type="ARBA" id="ARBA00022670"/>
    </source>
</evidence>
<dbReference type="GO" id="GO:0006508">
    <property type="term" value="P:proteolysis"/>
    <property type="evidence" value="ECO:0007669"/>
    <property type="project" value="UniProtKB-KW"/>
</dbReference>
<reference evidence="12" key="1">
    <citation type="submission" date="2023-08" db="EMBL/GenBank/DDBJ databases">
        <title>Chromosome-level Genome Assembly of mud carp (Cirrhinus molitorella).</title>
        <authorList>
            <person name="Liu H."/>
        </authorList>
    </citation>
    <scope>NUCLEOTIDE SEQUENCE</scope>
    <source>
        <strain evidence="12">Prfri</strain>
        <tissue evidence="12">Muscle</tissue>
    </source>
</reference>
<organism evidence="12 13">
    <name type="scientific">Cirrhinus molitorella</name>
    <name type="common">mud carp</name>
    <dbReference type="NCBI Taxonomy" id="172907"/>
    <lineage>
        <taxon>Eukaryota</taxon>
        <taxon>Metazoa</taxon>
        <taxon>Chordata</taxon>
        <taxon>Craniata</taxon>
        <taxon>Vertebrata</taxon>
        <taxon>Euteleostomi</taxon>
        <taxon>Actinopterygii</taxon>
        <taxon>Neopterygii</taxon>
        <taxon>Teleostei</taxon>
        <taxon>Ostariophysi</taxon>
        <taxon>Cypriniformes</taxon>
        <taxon>Cyprinidae</taxon>
        <taxon>Labeoninae</taxon>
        <taxon>Labeonini</taxon>
        <taxon>Cirrhinus</taxon>
    </lineage>
</organism>
<evidence type="ECO:0000256" key="9">
    <source>
        <dbReference type="PROSITE-ProRule" id="PRU00239"/>
    </source>
</evidence>
<dbReference type="CDD" id="cd00044">
    <property type="entry name" value="CysPc"/>
    <property type="match status" value="1"/>
</dbReference>
<evidence type="ECO:0000256" key="3">
    <source>
        <dbReference type="ARBA" id="ARBA00022723"/>
    </source>
</evidence>
<dbReference type="InterPro" id="IPR022683">
    <property type="entry name" value="Calpain_III"/>
</dbReference>
<dbReference type="CDD" id="cd00214">
    <property type="entry name" value="Calpain_III"/>
    <property type="match status" value="1"/>
</dbReference>
<evidence type="ECO:0000313" key="13">
    <source>
        <dbReference type="Proteomes" id="UP001187343"/>
    </source>
</evidence>
<dbReference type="Gene3D" id="3.90.70.10">
    <property type="entry name" value="Cysteine proteinases"/>
    <property type="match status" value="1"/>
</dbReference>
<dbReference type="AlphaFoldDB" id="A0AA88PEC3"/>
<dbReference type="SUPFAM" id="SSF47473">
    <property type="entry name" value="EF-hand"/>
    <property type="match status" value="1"/>
</dbReference>
<evidence type="ECO:0000256" key="5">
    <source>
        <dbReference type="ARBA" id="ARBA00022801"/>
    </source>
</evidence>
<evidence type="ECO:0008006" key="14">
    <source>
        <dbReference type="Google" id="ProtNLM"/>
    </source>
</evidence>
<dbReference type="FunFam" id="2.60.120.380:FF:000001">
    <property type="entry name" value="Calpain-1 catalytic subunit"/>
    <property type="match status" value="1"/>
</dbReference>
<dbReference type="InterPro" id="IPR011992">
    <property type="entry name" value="EF-hand-dom_pair"/>
</dbReference>
<keyword evidence="7" id="KW-0106">Calcium</keyword>
<dbReference type="SUPFAM" id="SSF54001">
    <property type="entry name" value="Cysteine proteinases"/>
    <property type="match status" value="1"/>
</dbReference>